<dbReference type="Proteomes" id="UP001201262">
    <property type="component" value="Unassembled WGS sequence"/>
</dbReference>
<dbReference type="EMBL" id="JAJTJA010000015">
    <property type="protein sequence ID" value="KAH8689295.1"/>
    <property type="molecule type" value="Genomic_DNA"/>
</dbReference>
<dbReference type="RefSeq" id="XP_046065649.1">
    <property type="nucleotide sequence ID" value="XM_046217506.1"/>
</dbReference>
<dbReference type="GeneID" id="70247793"/>
<reference evidence="1" key="1">
    <citation type="submission" date="2021-12" db="EMBL/GenBank/DDBJ databases">
        <title>Convergent genome expansion in fungi linked to evolution of root-endophyte symbiosis.</title>
        <authorList>
            <consortium name="DOE Joint Genome Institute"/>
            <person name="Ke Y.-H."/>
            <person name="Bonito G."/>
            <person name="Liao H.-L."/>
            <person name="Looney B."/>
            <person name="Rojas-Flechas A."/>
            <person name="Nash J."/>
            <person name="Hameed K."/>
            <person name="Schadt C."/>
            <person name="Martin F."/>
            <person name="Crous P.W."/>
            <person name="Miettinen O."/>
            <person name="Magnuson J.K."/>
            <person name="Labbe J."/>
            <person name="Jacobson D."/>
            <person name="Doktycz M.J."/>
            <person name="Veneault-Fourrey C."/>
            <person name="Kuo A."/>
            <person name="Mondo S."/>
            <person name="Calhoun S."/>
            <person name="Riley R."/>
            <person name="Ohm R."/>
            <person name="LaButti K."/>
            <person name="Andreopoulos B."/>
            <person name="Pangilinan J."/>
            <person name="Nolan M."/>
            <person name="Tritt A."/>
            <person name="Clum A."/>
            <person name="Lipzen A."/>
            <person name="Daum C."/>
            <person name="Barry K."/>
            <person name="Grigoriev I.V."/>
            <person name="Vilgalys R."/>
        </authorList>
    </citation>
    <scope>NUCLEOTIDE SEQUENCE</scope>
    <source>
        <strain evidence="1">PMI_201</strain>
    </source>
</reference>
<name>A0AAD4PUE8_9EURO</name>
<gene>
    <name evidence="1" type="ORF">BGW36DRAFT_390657</name>
</gene>
<comment type="caution">
    <text evidence="1">The sequence shown here is derived from an EMBL/GenBank/DDBJ whole genome shotgun (WGS) entry which is preliminary data.</text>
</comment>
<sequence length="185" mass="20568">MSYTKFKFSLAPSSDYDGLEFYSAKFTIIEHNITNGQDPDGHIQKGQVQTVYGQGGEYKFDVGKKSSSDPTNFWKAHFRETETIPNEIPATLYFALSGSLDLEIKDQDRKMTARIKEVGLAAGEPGSPDSLASWWFASIGATAKTEHRITCEAVAAMGQRCYPTFKFEKDSGKLLLMSIKKSLTE</sequence>
<accession>A0AAD4PUE8</accession>
<dbReference type="AlphaFoldDB" id="A0AAD4PUE8"/>
<organism evidence="1 2">
    <name type="scientific">Talaromyces proteolyticus</name>
    <dbReference type="NCBI Taxonomy" id="1131652"/>
    <lineage>
        <taxon>Eukaryota</taxon>
        <taxon>Fungi</taxon>
        <taxon>Dikarya</taxon>
        <taxon>Ascomycota</taxon>
        <taxon>Pezizomycotina</taxon>
        <taxon>Eurotiomycetes</taxon>
        <taxon>Eurotiomycetidae</taxon>
        <taxon>Eurotiales</taxon>
        <taxon>Trichocomaceae</taxon>
        <taxon>Talaromyces</taxon>
        <taxon>Talaromyces sect. Bacilispori</taxon>
    </lineage>
</organism>
<evidence type="ECO:0000313" key="1">
    <source>
        <dbReference type="EMBL" id="KAH8689295.1"/>
    </source>
</evidence>
<keyword evidence="2" id="KW-1185">Reference proteome</keyword>
<protein>
    <submittedName>
        <fullName evidence="1">Uncharacterized protein</fullName>
    </submittedName>
</protein>
<evidence type="ECO:0000313" key="2">
    <source>
        <dbReference type="Proteomes" id="UP001201262"/>
    </source>
</evidence>
<proteinExistence type="predicted"/>